<dbReference type="Pfam" id="PF00126">
    <property type="entry name" value="HTH_1"/>
    <property type="match status" value="1"/>
</dbReference>
<dbReference type="AlphaFoldDB" id="A0A9D1HPR0"/>
<keyword evidence="2" id="KW-0805">Transcription regulation</keyword>
<comment type="caution">
    <text evidence="6">The sequence shown here is derived from an EMBL/GenBank/DDBJ whole genome shotgun (WGS) entry which is preliminary data.</text>
</comment>
<dbReference type="PANTHER" id="PTHR30346">
    <property type="entry name" value="TRANSCRIPTIONAL DUAL REGULATOR HCAR-RELATED"/>
    <property type="match status" value="1"/>
</dbReference>
<evidence type="ECO:0000256" key="2">
    <source>
        <dbReference type="ARBA" id="ARBA00023015"/>
    </source>
</evidence>
<comment type="similarity">
    <text evidence="1">Belongs to the LysR transcriptional regulatory family.</text>
</comment>
<dbReference type="GO" id="GO:0003700">
    <property type="term" value="F:DNA-binding transcription factor activity"/>
    <property type="evidence" value="ECO:0007669"/>
    <property type="project" value="InterPro"/>
</dbReference>
<keyword evidence="4" id="KW-0804">Transcription</keyword>
<evidence type="ECO:0000259" key="5">
    <source>
        <dbReference type="PROSITE" id="PS50931"/>
    </source>
</evidence>
<dbReference type="PROSITE" id="PS50931">
    <property type="entry name" value="HTH_LYSR"/>
    <property type="match status" value="1"/>
</dbReference>
<evidence type="ECO:0000256" key="3">
    <source>
        <dbReference type="ARBA" id="ARBA00023125"/>
    </source>
</evidence>
<reference evidence="6" key="2">
    <citation type="journal article" date="2021" name="PeerJ">
        <title>Extensive microbial diversity within the chicken gut microbiome revealed by metagenomics and culture.</title>
        <authorList>
            <person name="Gilroy R."/>
            <person name="Ravi A."/>
            <person name="Getino M."/>
            <person name="Pursley I."/>
            <person name="Horton D.L."/>
            <person name="Alikhan N.F."/>
            <person name="Baker D."/>
            <person name="Gharbi K."/>
            <person name="Hall N."/>
            <person name="Watson M."/>
            <person name="Adriaenssens E.M."/>
            <person name="Foster-Nyarko E."/>
            <person name="Jarju S."/>
            <person name="Secka A."/>
            <person name="Antonio M."/>
            <person name="Oren A."/>
            <person name="Chaudhuri R.R."/>
            <person name="La Ragione R."/>
            <person name="Hildebrand F."/>
            <person name="Pallen M.J."/>
        </authorList>
    </citation>
    <scope>NUCLEOTIDE SEQUENCE</scope>
    <source>
        <strain evidence="6">CHK195-11698</strain>
    </source>
</reference>
<dbReference type="InterPro" id="IPR036388">
    <property type="entry name" value="WH-like_DNA-bd_sf"/>
</dbReference>
<dbReference type="Gene3D" id="3.40.190.10">
    <property type="entry name" value="Periplasmic binding protein-like II"/>
    <property type="match status" value="2"/>
</dbReference>
<feature type="domain" description="HTH lysR-type" evidence="5">
    <location>
        <begin position="1"/>
        <end position="58"/>
    </location>
</feature>
<protein>
    <submittedName>
        <fullName evidence="6">LysR family transcriptional regulator</fullName>
    </submittedName>
</protein>
<dbReference type="InterPro" id="IPR005119">
    <property type="entry name" value="LysR_subst-bd"/>
</dbReference>
<dbReference type="InterPro" id="IPR036390">
    <property type="entry name" value="WH_DNA-bd_sf"/>
</dbReference>
<evidence type="ECO:0000313" key="6">
    <source>
        <dbReference type="EMBL" id="HIU14540.1"/>
    </source>
</evidence>
<evidence type="ECO:0000256" key="1">
    <source>
        <dbReference type="ARBA" id="ARBA00009437"/>
    </source>
</evidence>
<dbReference type="GO" id="GO:0003677">
    <property type="term" value="F:DNA binding"/>
    <property type="evidence" value="ECO:0007669"/>
    <property type="project" value="UniProtKB-KW"/>
</dbReference>
<accession>A0A9D1HPR0</accession>
<keyword evidence="3" id="KW-0238">DNA-binding</keyword>
<dbReference type="CDD" id="cd05466">
    <property type="entry name" value="PBP2_LTTR_substrate"/>
    <property type="match status" value="1"/>
</dbReference>
<name>A0A9D1HPR0_9FIRM</name>
<organism evidence="6 7">
    <name type="scientific">Candidatus Fimiplasma intestinipullorum</name>
    <dbReference type="NCBI Taxonomy" id="2840825"/>
    <lineage>
        <taxon>Bacteria</taxon>
        <taxon>Bacillati</taxon>
        <taxon>Bacillota</taxon>
        <taxon>Clostridia</taxon>
        <taxon>Eubacteriales</taxon>
        <taxon>Candidatus Fimiplasma</taxon>
    </lineage>
</organism>
<dbReference type="PANTHER" id="PTHR30346:SF0">
    <property type="entry name" value="HCA OPERON TRANSCRIPTIONAL ACTIVATOR HCAR"/>
    <property type="match status" value="1"/>
</dbReference>
<dbReference type="InterPro" id="IPR000847">
    <property type="entry name" value="LysR_HTH_N"/>
</dbReference>
<evidence type="ECO:0000256" key="4">
    <source>
        <dbReference type="ARBA" id="ARBA00023163"/>
    </source>
</evidence>
<dbReference type="EMBL" id="DVMJ01000095">
    <property type="protein sequence ID" value="HIU14540.1"/>
    <property type="molecule type" value="Genomic_DNA"/>
</dbReference>
<dbReference type="Pfam" id="PF03466">
    <property type="entry name" value="LysR_substrate"/>
    <property type="match status" value="1"/>
</dbReference>
<reference evidence="6" key="1">
    <citation type="submission" date="2020-10" db="EMBL/GenBank/DDBJ databases">
        <authorList>
            <person name="Gilroy R."/>
        </authorList>
    </citation>
    <scope>NUCLEOTIDE SEQUENCE</scope>
    <source>
        <strain evidence="6">CHK195-11698</strain>
    </source>
</reference>
<gene>
    <name evidence="6" type="ORF">IAD15_10825</name>
</gene>
<dbReference type="PRINTS" id="PR00039">
    <property type="entry name" value="HTHLYSR"/>
</dbReference>
<dbReference type="FunFam" id="1.10.10.10:FF:000001">
    <property type="entry name" value="LysR family transcriptional regulator"/>
    <property type="match status" value="1"/>
</dbReference>
<dbReference type="SUPFAM" id="SSF46785">
    <property type="entry name" value="Winged helix' DNA-binding domain"/>
    <property type="match status" value="1"/>
</dbReference>
<evidence type="ECO:0000313" key="7">
    <source>
        <dbReference type="Proteomes" id="UP000824175"/>
    </source>
</evidence>
<dbReference type="Gene3D" id="1.10.10.10">
    <property type="entry name" value="Winged helix-like DNA-binding domain superfamily/Winged helix DNA-binding domain"/>
    <property type="match status" value="1"/>
</dbReference>
<dbReference type="SUPFAM" id="SSF53850">
    <property type="entry name" value="Periplasmic binding protein-like II"/>
    <property type="match status" value="1"/>
</dbReference>
<dbReference type="Proteomes" id="UP000824175">
    <property type="component" value="Unassembled WGS sequence"/>
</dbReference>
<proteinExistence type="inferred from homology"/>
<dbReference type="GO" id="GO:0032993">
    <property type="term" value="C:protein-DNA complex"/>
    <property type="evidence" value="ECO:0007669"/>
    <property type="project" value="TreeGrafter"/>
</dbReference>
<sequence length="288" mass="33241">MNTVQMECFIAVYQTLSFSKAANRLHLSQPAVSHQIISMENELETSLFVRTNKFVTPTQQAKQIRPHIEHILEIQKNIQSELATPARQVAVPFEICCHNQLELDLISKPLHELLILYPGLRPILHCVSTQTDEQLLQHHIVSLTFGLKREKIPDNIAFEKLGEVMIACVTSDYMLKNVQCVDVNEIRETVLFSQDLKAPEGIISMQNRLMRRLKINQIQFCETFESIIALVKAGVGVTFRPDIKKGRDPSLRYLPLIDSPKLIFGVYHRKDDQNQHLIEFIRLLKRYF</sequence>